<reference evidence="1 2" key="1">
    <citation type="submission" date="2020-04" db="EMBL/GenBank/DDBJ databases">
        <authorList>
            <person name="De Canck E."/>
        </authorList>
    </citation>
    <scope>NUCLEOTIDE SEQUENCE [LARGE SCALE GENOMIC DNA]</scope>
    <source>
        <strain evidence="1 2">LMG 28138</strain>
    </source>
</reference>
<name>A0A6S7B2I3_9BURK</name>
<evidence type="ECO:0000313" key="2">
    <source>
        <dbReference type="Proteomes" id="UP000494115"/>
    </source>
</evidence>
<sequence>MSAQKITDEQWAEARKRYESEPGLGLGKIAQTLDCSKSLVARKAREGKWQKDIGVPTQVHPTAREREAKVTESAVPSPTQAVHVNGAEASTPSARVAAEVFVPPTAAPGGSLNLTPPAKGALSDVPPPQPSAYADEIRVPDGLDDVEREAFVAAAIVARQRAINARHLKEMQAARSKLYESLKKAGTKEGPGAALAAQRNITALLALQQGEMDAELQRVKLEVHEFVGKPLKPTPCRIVVHLSPGVKMVASEVYGPRATEVIDVEEVKDA</sequence>
<dbReference type="AlphaFoldDB" id="A0A6S7B2I3"/>
<gene>
    <name evidence="1" type="ORF">LMG28138_01629</name>
</gene>
<accession>A0A6S7B2I3</accession>
<evidence type="ECO:0000313" key="1">
    <source>
        <dbReference type="EMBL" id="CAB3783385.1"/>
    </source>
</evidence>
<dbReference type="RefSeq" id="WP_175104234.1">
    <property type="nucleotide sequence ID" value="NZ_CADIKM010000005.1"/>
</dbReference>
<keyword evidence="2" id="KW-1185">Reference proteome</keyword>
<dbReference type="EMBL" id="CADIKM010000005">
    <property type="protein sequence ID" value="CAB3783385.1"/>
    <property type="molecule type" value="Genomic_DNA"/>
</dbReference>
<protein>
    <submittedName>
        <fullName evidence="1">Uncharacterized protein</fullName>
    </submittedName>
</protein>
<dbReference type="Proteomes" id="UP000494115">
    <property type="component" value="Unassembled WGS sequence"/>
</dbReference>
<organism evidence="1 2">
    <name type="scientific">Pararobbsia alpina</name>
    <dbReference type="NCBI Taxonomy" id="621374"/>
    <lineage>
        <taxon>Bacteria</taxon>
        <taxon>Pseudomonadati</taxon>
        <taxon>Pseudomonadota</taxon>
        <taxon>Betaproteobacteria</taxon>
        <taxon>Burkholderiales</taxon>
        <taxon>Burkholderiaceae</taxon>
        <taxon>Pararobbsia</taxon>
    </lineage>
</organism>
<proteinExistence type="predicted"/>